<dbReference type="HAMAP" id="MF_00024">
    <property type="entry name" value="CobD_CbiB"/>
    <property type="match status" value="1"/>
</dbReference>
<name>A0ABQ0AY56_9FIRM</name>
<comment type="function">
    <text evidence="9">Converts cobyric acid to cobinamide by the addition of aminopropanol on the F carboxylic group.</text>
</comment>
<keyword evidence="8 9" id="KW-0472">Membrane</keyword>
<dbReference type="Pfam" id="PF03186">
    <property type="entry name" value="CobD_Cbib"/>
    <property type="match status" value="1"/>
</dbReference>
<evidence type="ECO:0000256" key="7">
    <source>
        <dbReference type="ARBA" id="ARBA00022989"/>
    </source>
</evidence>
<organism evidence="10 11">
    <name type="scientific">Enterocloster alcoholdehydrogenati</name>
    <dbReference type="NCBI Taxonomy" id="2547410"/>
    <lineage>
        <taxon>Bacteria</taxon>
        <taxon>Bacillati</taxon>
        <taxon>Bacillota</taxon>
        <taxon>Clostridia</taxon>
        <taxon>Lachnospirales</taxon>
        <taxon>Lachnospiraceae</taxon>
        <taxon>Enterocloster</taxon>
    </lineage>
</organism>
<keyword evidence="7 9" id="KW-1133">Transmembrane helix</keyword>
<evidence type="ECO:0000256" key="1">
    <source>
        <dbReference type="ARBA" id="ARBA00004651"/>
    </source>
</evidence>
<comment type="pathway">
    <text evidence="2 9">Cofactor biosynthesis; adenosylcobalamin biosynthesis.</text>
</comment>
<feature type="transmembrane region" description="Helical" evidence="9">
    <location>
        <begin position="172"/>
        <end position="193"/>
    </location>
</feature>
<comment type="caution">
    <text evidence="10">The sequence shown here is derived from an EMBL/GenBank/DDBJ whole genome shotgun (WGS) entry which is preliminary data.</text>
</comment>
<proteinExistence type="inferred from homology"/>
<evidence type="ECO:0000313" key="10">
    <source>
        <dbReference type="EMBL" id="GAA6268962.1"/>
    </source>
</evidence>
<feature type="transmembrane region" description="Helical" evidence="9">
    <location>
        <begin position="62"/>
        <end position="82"/>
    </location>
</feature>
<evidence type="ECO:0000256" key="9">
    <source>
        <dbReference type="HAMAP-Rule" id="MF_00024"/>
    </source>
</evidence>
<keyword evidence="11" id="KW-1185">Reference proteome</keyword>
<keyword evidence="6 9" id="KW-0812">Transmembrane</keyword>
<comment type="subcellular location">
    <subcellularLocation>
        <location evidence="1 9">Cell membrane</location>
        <topology evidence="1 9">Multi-pass membrane protein</topology>
    </subcellularLocation>
</comment>
<dbReference type="NCBIfam" id="TIGR00380">
    <property type="entry name" value="cobal_cbiB"/>
    <property type="match status" value="1"/>
</dbReference>
<keyword evidence="5 9" id="KW-0169">Cobalamin biosynthesis</keyword>
<comment type="similarity">
    <text evidence="3 9">Belongs to the CobD/CbiB family.</text>
</comment>
<evidence type="ECO:0000256" key="5">
    <source>
        <dbReference type="ARBA" id="ARBA00022573"/>
    </source>
</evidence>
<evidence type="ECO:0000256" key="8">
    <source>
        <dbReference type="ARBA" id="ARBA00023136"/>
    </source>
</evidence>
<evidence type="ECO:0000256" key="6">
    <source>
        <dbReference type="ARBA" id="ARBA00022692"/>
    </source>
</evidence>
<gene>
    <name evidence="10" type="primary">cbiB</name>
    <name evidence="9" type="synonym">cobD</name>
    <name evidence="10" type="ORF">F130042H8_20220</name>
</gene>
<accession>A0ABQ0AY56</accession>
<evidence type="ECO:0000256" key="3">
    <source>
        <dbReference type="ARBA" id="ARBA00006263"/>
    </source>
</evidence>
<sequence length="332" mass="36723">MTLMQLWKFHSLALLAGCVWDWIMGDPCWLPHPVRWMGHMISGLENRLRKRFKGNLLLGGRILIVCMCFFWTLVPAVLFGGMEICLTLPERKGSWALGLLFLAESFFCGQLMAAKSLRAESMKVAYALKEGDIEKARRAVSMIVGRDTAVLDKDGIARAAVETVAENTSDGVIAPFLFMAVFGPAGGFFYKAVNTMDSMVGYKNDRYIQFGRGAAKLDDRVNFIPARISGILLSAAAWIIPGMDGKNAWRIFKRDRFNHASPNSAHGEAACAGALHLRLAGDAWYFGTLHKKPYIGDDDRPICPDDIAGVSRLMFGSEQLLMAVLAALIFMF</sequence>
<feature type="transmembrane region" description="Helical" evidence="9">
    <location>
        <begin position="94"/>
        <end position="113"/>
    </location>
</feature>
<reference evidence="10 11" key="1">
    <citation type="submission" date="2024-04" db="EMBL/GenBank/DDBJ databases">
        <title>Defined microbial consortia suppress multidrug-resistant proinflammatory Enterobacteriaceae via ecological control.</title>
        <authorList>
            <person name="Furuichi M."/>
            <person name="Kawaguchi T."/>
            <person name="Pust M."/>
            <person name="Yasuma K."/>
            <person name="Plichta D."/>
            <person name="Hasegawa N."/>
            <person name="Ohya T."/>
            <person name="Bhattarai S."/>
            <person name="Sasajima S."/>
            <person name="Aoto Y."/>
            <person name="Tuganbaev T."/>
            <person name="Yaginuma M."/>
            <person name="Ueda M."/>
            <person name="Okahashi N."/>
            <person name="Amafuji K."/>
            <person name="Kiridooshi Y."/>
            <person name="Sugita K."/>
            <person name="Strazar M."/>
            <person name="Skelly A."/>
            <person name="Suda W."/>
            <person name="Hattori M."/>
            <person name="Nakamoto N."/>
            <person name="Caballero S."/>
            <person name="Norman J."/>
            <person name="Olle B."/>
            <person name="Tanoue T."/>
            <person name="Arita M."/>
            <person name="Bucci V."/>
            <person name="Atarashi K."/>
            <person name="Xavier R."/>
            <person name="Honda K."/>
        </authorList>
    </citation>
    <scope>NUCLEOTIDE SEQUENCE [LARGE SCALE GENOMIC DNA]</scope>
    <source>
        <strain evidence="11">f13</strain>
    </source>
</reference>
<evidence type="ECO:0000313" key="11">
    <source>
        <dbReference type="Proteomes" id="UP001600894"/>
    </source>
</evidence>
<dbReference type="InterPro" id="IPR004485">
    <property type="entry name" value="Cobalamin_biosynth_CobD/CbiB"/>
</dbReference>
<dbReference type="PANTHER" id="PTHR34308:SF1">
    <property type="entry name" value="COBALAMIN BIOSYNTHESIS PROTEIN CBIB"/>
    <property type="match status" value="1"/>
</dbReference>
<keyword evidence="4 9" id="KW-1003">Cell membrane</keyword>
<dbReference type="Proteomes" id="UP001600894">
    <property type="component" value="Unassembled WGS sequence"/>
</dbReference>
<evidence type="ECO:0000256" key="4">
    <source>
        <dbReference type="ARBA" id="ARBA00022475"/>
    </source>
</evidence>
<protein>
    <recommendedName>
        <fullName evidence="9">Cobalamin biosynthesis protein CobD</fullName>
    </recommendedName>
</protein>
<feature type="transmembrane region" description="Helical" evidence="9">
    <location>
        <begin position="221"/>
        <end position="240"/>
    </location>
</feature>
<dbReference type="PANTHER" id="PTHR34308">
    <property type="entry name" value="COBALAMIN BIOSYNTHESIS PROTEIN CBIB"/>
    <property type="match status" value="1"/>
</dbReference>
<evidence type="ECO:0000256" key="2">
    <source>
        <dbReference type="ARBA" id="ARBA00004953"/>
    </source>
</evidence>
<dbReference type="EMBL" id="BAABXL010000001">
    <property type="protein sequence ID" value="GAA6268962.1"/>
    <property type="molecule type" value="Genomic_DNA"/>
</dbReference>
<comment type="caution">
    <text evidence="9">Lacks conserved residue(s) required for the propagation of feature annotation.</text>
</comment>